<dbReference type="GO" id="GO:0016491">
    <property type="term" value="F:oxidoreductase activity"/>
    <property type="evidence" value="ECO:0007669"/>
    <property type="project" value="InterPro"/>
</dbReference>
<name>A0A8E2JLQ5_9PEZI</name>
<evidence type="ECO:0000313" key="1">
    <source>
        <dbReference type="EMBL" id="OCL01844.1"/>
    </source>
</evidence>
<keyword evidence="2" id="KW-1185">Reference proteome</keyword>
<reference evidence="1 2" key="1">
    <citation type="journal article" date="2016" name="Nat. Commun.">
        <title>Ectomycorrhizal ecology is imprinted in the genome of the dominant symbiotic fungus Cenococcum geophilum.</title>
        <authorList>
            <consortium name="DOE Joint Genome Institute"/>
            <person name="Peter M."/>
            <person name="Kohler A."/>
            <person name="Ohm R.A."/>
            <person name="Kuo A."/>
            <person name="Krutzmann J."/>
            <person name="Morin E."/>
            <person name="Arend M."/>
            <person name="Barry K.W."/>
            <person name="Binder M."/>
            <person name="Choi C."/>
            <person name="Clum A."/>
            <person name="Copeland A."/>
            <person name="Grisel N."/>
            <person name="Haridas S."/>
            <person name="Kipfer T."/>
            <person name="LaButti K."/>
            <person name="Lindquist E."/>
            <person name="Lipzen A."/>
            <person name="Maire R."/>
            <person name="Meier B."/>
            <person name="Mihaltcheva S."/>
            <person name="Molinier V."/>
            <person name="Murat C."/>
            <person name="Poggeler S."/>
            <person name="Quandt C.A."/>
            <person name="Sperisen C."/>
            <person name="Tritt A."/>
            <person name="Tisserant E."/>
            <person name="Crous P.W."/>
            <person name="Henrissat B."/>
            <person name="Nehls U."/>
            <person name="Egli S."/>
            <person name="Spatafora J.W."/>
            <person name="Grigoriev I.V."/>
            <person name="Martin F.M."/>
        </authorList>
    </citation>
    <scope>NUCLEOTIDE SEQUENCE [LARGE SCALE GENOMIC DNA]</scope>
    <source>
        <strain evidence="1 2">CBS 207.34</strain>
    </source>
</reference>
<dbReference type="EMBL" id="KV751050">
    <property type="protein sequence ID" value="OCL01844.1"/>
    <property type="molecule type" value="Genomic_DNA"/>
</dbReference>
<evidence type="ECO:0000313" key="2">
    <source>
        <dbReference type="Proteomes" id="UP000250140"/>
    </source>
</evidence>
<protein>
    <submittedName>
        <fullName evidence="1">Uncharacterized protein</fullName>
    </submittedName>
</protein>
<gene>
    <name evidence="1" type="ORF">AOQ84DRAFT_425495</name>
</gene>
<dbReference type="OrthoDB" id="545169at2759"/>
<dbReference type="AlphaFoldDB" id="A0A8E2JLQ5"/>
<dbReference type="PANTHER" id="PTHR36124:SF1">
    <property type="entry name" value="ER-BOUND OXYGENASE MPAB_MPAB'_RUBBER OXYGENASE CATALYTIC DOMAIN-CONTAINING PROTEIN"/>
    <property type="match status" value="1"/>
</dbReference>
<dbReference type="InterPro" id="IPR046366">
    <property type="entry name" value="MPAB"/>
</dbReference>
<sequence>MARLRNSHLGYFILIQALRFGALRRLQSTRSCYVRGHCGTKLLVATRQLTSDDTVGKRSENTGFLLRELVTSGIDSNRQKVAVFLYWREIGYQMGMEGIPETLDTLKTRTNEYQKENIYYAESKQKCVEATVRLSLRSIPDSLQGFADSIAAAFMEKEVRAACGIKEPQAWTPILVKEFFGIRALATRYTLLPRFYDIDVLSPEAPDGRICRTKGFSPGPEYKSHGYLSAELGPVEYEEKWKASVLKEAAEMRHYTEEGGAAAIGCPFAFAG</sequence>
<accession>A0A8E2JLQ5</accession>
<dbReference type="PANTHER" id="PTHR36124">
    <property type="match status" value="1"/>
</dbReference>
<proteinExistence type="predicted"/>
<organism evidence="1 2">
    <name type="scientific">Glonium stellatum</name>
    <dbReference type="NCBI Taxonomy" id="574774"/>
    <lineage>
        <taxon>Eukaryota</taxon>
        <taxon>Fungi</taxon>
        <taxon>Dikarya</taxon>
        <taxon>Ascomycota</taxon>
        <taxon>Pezizomycotina</taxon>
        <taxon>Dothideomycetes</taxon>
        <taxon>Pleosporomycetidae</taxon>
        <taxon>Gloniales</taxon>
        <taxon>Gloniaceae</taxon>
        <taxon>Glonium</taxon>
    </lineage>
</organism>
<dbReference type="Proteomes" id="UP000250140">
    <property type="component" value="Unassembled WGS sequence"/>
</dbReference>